<gene>
    <name evidence="2" type="ORF">CTI12_AA112780</name>
</gene>
<keyword evidence="1" id="KW-1133">Transmembrane helix</keyword>
<evidence type="ECO:0000256" key="1">
    <source>
        <dbReference type="SAM" id="Phobius"/>
    </source>
</evidence>
<sequence length="98" mass="10849">MAWVSWHQVFSSTNYGGLGIGSLHAANLAMLVKWVWRFHSEPNSLWKSVITFIHGSNGGGLVNATVIFRCNFATVFQRVTNRIATTSKTVANPLQKTN</sequence>
<keyword evidence="2" id="KW-0548">Nucleotidyltransferase</keyword>
<accession>A0A2U1PTY4</accession>
<evidence type="ECO:0000313" key="3">
    <source>
        <dbReference type="Proteomes" id="UP000245207"/>
    </source>
</evidence>
<reference evidence="2 3" key="1">
    <citation type="journal article" date="2018" name="Mol. Plant">
        <title>The genome of Artemisia annua provides insight into the evolution of Asteraceae family and artemisinin biosynthesis.</title>
        <authorList>
            <person name="Shen Q."/>
            <person name="Zhang L."/>
            <person name="Liao Z."/>
            <person name="Wang S."/>
            <person name="Yan T."/>
            <person name="Shi P."/>
            <person name="Liu M."/>
            <person name="Fu X."/>
            <person name="Pan Q."/>
            <person name="Wang Y."/>
            <person name="Lv Z."/>
            <person name="Lu X."/>
            <person name="Zhang F."/>
            <person name="Jiang W."/>
            <person name="Ma Y."/>
            <person name="Chen M."/>
            <person name="Hao X."/>
            <person name="Li L."/>
            <person name="Tang Y."/>
            <person name="Lv G."/>
            <person name="Zhou Y."/>
            <person name="Sun X."/>
            <person name="Brodelius P.E."/>
            <person name="Rose J.K.C."/>
            <person name="Tang K."/>
        </authorList>
    </citation>
    <scope>NUCLEOTIDE SEQUENCE [LARGE SCALE GENOMIC DNA]</scope>
    <source>
        <strain evidence="3">cv. Huhao1</strain>
        <tissue evidence="2">Leaf</tissue>
    </source>
</reference>
<name>A0A2U1PTY4_ARTAN</name>
<dbReference type="GO" id="GO:0003964">
    <property type="term" value="F:RNA-directed DNA polymerase activity"/>
    <property type="evidence" value="ECO:0007669"/>
    <property type="project" value="UniProtKB-KW"/>
</dbReference>
<keyword evidence="1" id="KW-0472">Membrane</keyword>
<dbReference type="Proteomes" id="UP000245207">
    <property type="component" value="Unassembled WGS sequence"/>
</dbReference>
<organism evidence="2 3">
    <name type="scientific">Artemisia annua</name>
    <name type="common">Sweet wormwood</name>
    <dbReference type="NCBI Taxonomy" id="35608"/>
    <lineage>
        <taxon>Eukaryota</taxon>
        <taxon>Viridiplantae</taxon>
        <taxon>Streptophyta</taxon>
        <taxon>Embryophyta</taxon>
        <taxon>Tracheophyta</taxon>
        <taxon>Spermatophyta</taxon>
        <taxon>Magnoliopsida</taxon>
        <taxon>eudicotyledons</taxon>
        <taxon>Gunneridae</taxon>
        <taxon>Pentapetalae</taxon>
        <taxon>asterids</taxon>
        <taxon>campanulids</taxon>
        <taxon>Asterales</taxon>
        <taxon>Asteraceae</taxon>
        <taxon>Asteroideae</taxon>
        <taxon>Anthemideae</taxon>
        <taxon>Artemisiinae</taxon>
        <taxon>Artemisia</taxon>
    </lineage>
</organism>
<keyword evidence="1" id="KW-0812">Transmembrane</keyword>
<proteinExistence type="predicted"/>
<comment type="caution">
    <text evidence="2">The sequence shown here is derived from an EMBL/GenBank/DDBJ whole genome shotgun (WGS) entry which is preliminary data.</text>
</comment>
<feature type="transmembrane region" description="Helical" evidence="1">
    <location>
        <begin position="15"/>
        <end position="36"/>
    </location>
</feature>
<keyword evidence="2" id="KW-0808">Transferase</keyword>
<dbReference type="OrthoDB" id="1716971at2759"/>
<evidence type="ECO:0000313" key="2">
    <source>
        <dbReference type="EMBL" id="PWA89228.1"/>
    </source>
</evidence>
<protein>
    <submittedName>
        <fullName evidence="2">Reverse transcriptase domain, Reverse transcriptase zinc-binding domain protein</fullName>
    </submittedName>
</protein>
<keyword evidence="3" id="KW-1185">Reference proteome</keyword>
<dbReference type="EMBL" id="PKPP01000737">
    <property type="protein sequence ID" value="PWA89228.1"/>
    <property type="molecule type" value="Genomic_DNA"/>
</dbReference>
<dbReference type="AlphaFoldDB" id="A0A2U1PTY4"/>
<keyword evidence="2" id="KW-0695">RNA-directed DNA polymerase</keyword>